<dbReference type="GO" id="GO:0004458">
    <property type="term" value="F:D-lactate dehydrogenase (cytochrome) activity"/>
    <property type="evidence" value="ECO:0007669"/>
    <property type="project" value="UniProtKB-EC"/>
</dbReference>
<keyword evidence="5" id="KW-0560">Oxidoreductase</keyword>
<sequence length="583" mass="62777">MAAAAPQPPRRRLATEAPLSGTYTSLTAEHIPELAALLATPATSLLTTLAPARECGVTPVDAAELVAYNHDWMNKYRGRSACVVKPKSTAEVAAVVKYCAQQRIAVVPQGGNTGLVGGGVPVYDEVVISLANLNKIRSFDAISGTLVADAGCILEVLDNHVAEKGYMMPLDLGAKGSCHIGGNVATNAGGLRFLRYGSLHGNVLGLEVVLPDGRVLDGLSTLRKDNTGFDLKQLFIGSEGTIGLITGVSIITPRRPSAFNVAVFGLPSFEAIQTLFPRVKAHLGEVLSAFEFFDAASMTLVQGHASQQVRDPFEAKHPFYVLIETGGSNKEHDDAKLSSLLEDLMENSLISDGVLAENETQIAGLWTLREAIPEAANRAGAVYKYDLSMPVDKMNELVEVLRARFEEKGLLGEGKMFSTVVGYGHIGDGNVHINVVADKFTPEAEAQLEPFIYEWVSEVSGSISAEHGLGRMKGEKIGYSKSDVSVELMQSIKKMLDPHRIMNPGKVSWRLPVCLLACQRGAWQEKKSGCGLITEWHIAVSARRIVWPQGRDVLDSLSCCCISPRLHDSNDDPCFHPTSAHPA</sequence>
<dbReference type="EMBL" id="KZ819302">
    <property type="protein sequence ID" value="PWN95773.1"/>
    <property type="molecule type" value="Genomic_DNA"/>
</dbReference>
<comment type="similarity">
    <text evidence="2">Belongs to the FAD-binding oxidoreductase/transferase type 4 family.</text>
</comment>
<dbReference type="GeneID" id="37268208"/>
<evidence type="ECO:0000256" key="1">
    <source>
        <dbReference type="ARBA" id="ARBA00001974"/>
    </source>
</evidence>
<dbReference type="InterPro" id="IPR004113">
    <property type="entry name" value="FAD-bd_oxidored_4_C"/>
</dbReference>
<dbReference type="FunFam" id="3.30.70.2190:FF:000001">
    <property type="entry name" value="D-2-hydroxyglutarate dehydrogenase mitochondrial"/>
    <property type="match status" value="1"/>
</dbReference>
<dbReference type="InterPro" id="IPR016171">
    <property type="entry name" value="Vanillyl_alc_oxidase_C-sub2"/>
</dbReference>
<dbReference type="GO" id="GO:0071949">
    <property type="term" value="F:FAD binding"/>
    <property type="evidence" value="ECO:0007669"/>
    <property type="project" value="InterPro"/>
</dbReference>
<dbReference type="Pfam" id="PF01565">
    <property type="entry name" value="FAD_binding_4"/>
    <property type="match status" value="1"/>
</dbReference>
<dbReference type="AlphaFoldDB" id="A0A316Z6K1"/>
<dbReference type="PANTHER" id="PTHR43716">
    <property type="entry name" value="D-2-HYDROXYGLUTARATE DEHYDROGENASE, MITOCHONDRIAL"/>
    <property type="match status" value="1"/>
</dbReference>
<dbReference type="Proteomes" id="UP000245946">
    <property type="component" value="Unassembled WGS sequence"/>
</dbReference>
<dbReference type="FunFam" id="3.30.43.10:FF:000011">
    <property type="entry name" value="D-lactate dehydrogenase (Cytochrome)"/>
    <property type="match status" value="1"/>
</dbReference>
<protein>
    <recommendedName>
        <fullName evidence="7">FAD-binding PCMH-type domain-containing protein</fullName>
    </recommendedName>
</protein>
<evidence type="ECO:0000256" key="4">
    <source>
        <dbReference type="ARBA" id="ARBA00022827"/>
    </source>
</evidence>
<keyword evidence="3" id="KW-0285">Flavoprotein</keyword>
<dbReference type="FunFam" id="1.10.45.10:FF:000001">
    <property type="entry name" value="D-lactate dehydrogenase mitochondrial"/>
    <property type="match status" value="1"/>
</dbReference>
<dbReference type="InterPro" id="IPR006094">
    <property type="entry name" value="Oxid_FAD_bind_N"/>
</dbReference>
<dbReference type="InterPro" id="IPR016164">
    <property type="entry name" value="FAD-linked_Oxase-like_C"/>
</dbReference>
<dbReference type="SUPFAM" id="SSF55103">
    <property type="entry name" value="FAD-linked oxidases, C-terminal domain"/>
    <property type="match status" value="1"/>
</dbReference>
<dbReference type="GO" id="GO:0005739">
    <property type="term" value="C:mitochondrion"/>
    <property type="evidence" value="ECO:0007669"/>
    <property type="project" value="TreeGrafter"/>
</dbReference>
<dbReference type="PANTHER" id="PTHR43716:SF1">
    <property type="entry name" value="D-2-HYDROXYGLUTARATE DEHYDROGENASE, MITOCHONDRIAL"/>
    <property type="match status" value="1"/>
</dbReference>
<reference evidence="8 9" key="1">
    <citation type="journal article" date="2018" name="Mol. Biol. Evol.">
        <title>Broad Genomic Sampling Reveals a Smut Pathogenic Ancestry of the Fungal Clade Ustilaginomycotina.</title>
        <authorList>
            <person name="Kijpornyongpan T."/>
            <person name="Mondo S.J."/>
            <person name="Barry K."/>
            <person name="Sandor L."/>
            <person name="Lee J."/>
            <person name="Lipzen A."/>
            <person name="Pangilinan J."/>
            <person name="LaButti K."/>
            <person name="Hainaut M."/>
            <person name="Henrissat B."/>
            <person name="Grigoriev I.V."/>
            <person name="Spatafora J.W."/>
            <person name="Aime M.C."/>
        </authorList>
    </citation>
    <scope>NUCLEOTIDE SEQUENCE [LARGE SCALE GENOMIC DNA]</scope>
    <source>
        <strain evidence="8 9">MCA 4186</strain>
    </source>
</reference>
<keyword evidence="9" id="KW-1185">Reference proteome</keyword>
<dbReference type="Gene3D" id="3.30.465.10">
    <property type="match status" value="1"/>
</dbReference>
<dbReference type="Gene3D" id="3.30.70.2190">
    <property type="match status" value="1"/>
</dbReference>
<dbReference type="Gene3D" id="3.30.43.10">
    <property type="entry name" value="Uridine Diphospho-n-acetylenolpyruvylglucosamine Reductase, domain 2"/>
    <property type="match status" value="1"/>
</dbReference>
<dbReference type="InterPro" id="IPR051264">
    <property type="entry name" value="FAD-oxidored/transferase_4"/>
</dbReference>
<dbReference type="Gene3D" id="1.10.45.10">
    <property type="entry name" value="Vanillyl-alcohol Oxidase, Chain A, domain 4"/>
    <property type="match status" value="1"/>
</dbReference>
<comment type="cofactor">
    <cofactor evidence="1">
        <name>FAD</name>
        <dbReference type="ChEBI" id="CHEBI:57692"/>
    </cofactor>
</comment>
<dbReference type="InterPro" id="IPR016169">
    <property type="entry name" value="FAD-bd_PCMH_sub2"/>
</dbReference>
<accession>A0A316Z6K1</accession>
<feature type="domain" description="FAD-binding PCMH-type" evidence="7">
    <location>
        <begin position="76"/>
        <end position="255"/>
    </location>
</feature>
<dbReference type="FunFam" id="3.30.70.2740:FF:000002">
    <property type="entry name" value="D-2-hydroxyglutarate dehydrogenase mitochondrial"/>
    <property type="match status" value="1"/>
</dbReference>
<name>A0A316Z6K1_9BASI</name>
<evidence type="ECO:0000313" key="9">
    <source>
        <dbReference type="Proteomes" id="UP000245946"/>
    </source>
</evidence>
<dbReference type="SUPFAM" id="SSF56176">
    <property type="entry name" value="FAD-binding/transporter-associated domain-like"/>
    <property type="match status" value="1"/>
</dbReference>
<evidence type="ECO:0000256" key="2">
    <source>
        <dbReference type="ARBA" id="ARBA00008000"/>
    </source>
</evidence>
<keyword evidence="4" id="KW-0274">FAD</keyword>
<dbReference type="Pfam" id="PF02913">
    <property type="entry name" value="FAD-oxidase_C"/>
    <property type="match status" value="1"/>
</dbReference>
<evidence type="ECO:0000256" key="3">
    <source>
        <dbReference type="ARBA" id="ARBA00022630"/>
    </source>
</evidence>
<gene>
    <name evidence="8" type="ORF">FA09DRAFT_311441</name>
</gene>
<dbReference type="FunFam" id="3.30.465.10:FF:000053">
    <property type="entry name" value="D-lactate dehydrogenase (Cytochrome), putative"/>
    <property type="match status" value="1"/>
</dbReference>
<evidence type="ECO:0000259" key="7">
    <source>
        <dbReference type="PROSITE" id="PS51387"/>
    </source>
</evidence>
<dbReference type="RefSeq" id="XP_025596052.1">
    <property type="nucleotide sequence ID" value="XM_025740662.1"/>
</dbReference>
<evidence type="ECO:0000313" key="8">
    <source>
        <dbReference type="EMBL" id="PWN95773.1"/>
    </source>
</evidence>
<dbReference type="InterPro" id="IPR016167">
    <property type="entry name" value="FAD-bd_PCMH_sub1"/>
</dbReference>
<dbReference type="OrthoDB" id="5332616at2759"/>
<dbReference type="Gene3D" id="3.30.70.2740">
    <property type="match status" value="1"/>
</dbReference>
<proteinExistence type="inferred from homology"/>
<evidence type="ECO:0000256" key="6">
    <source>
        <dbReference type="ARBA" id="ARBA00051436"/>
    </source>
</evidence>
<dbReference type="InterPro" id="IPR016166">
    <property type="entry name" value="FAD-bd_PCMH"/>
</dbReference>
<dbReference type="STRING" id="58919.A0A316Z6K1"/>
<dbReference type="PROSITE" id="PS51387">
    <property type="entry name" value="FAD_PCMH"/>
    <property type="match status" value="1"/>
</dbReference>
<comment type="catalytic activity">
    <reaction evidence="6">
        <text>(R)-lactate + 2 Fe(III)-[cytochrome c] = 2 Fe(II)-[cytochrome c] + pyruvate + 2 H(+)</text>
        <dbReference type="Rhea" id="RHEA:13521"/>
        <dbReference type="Rhea" id="RHEA-COMP:10350"/>
        <dbReference type="Rhea" id="RHEA-COMP:14399"/>
        <dbReference type="ChEBI" id="CHEBI:15361"/>
        <dbReference type="ChEBI" id="CHEBI:15378"/>
        <dbReference type="ChEBI" id="CHEBI:16004"/>
        <dbReference type="ChEBI" id="CHEBI:29033"/>
        <dbReference type="ChEBI" id="CHEBI:29034"/>
        <dbReference type="EC" id="1.1.2.4"/>
    </reaction>
</comment>
<dbReference type="InterPro" id="IPR036318">
    <property type="entry name" value="FAD-bd_PCMH-like_sf"/>
</dbReference>
<organism evidence="8 9">
    <name type="scientific">Tilletiopsis washingtonensis</name>
    <dbReference type="NCBI Taxonomy" id="58919"/>
    <lineage>
        <taxon>Eukaryota</taxon>
        <taxon>Fungi</taxon>
        <taxon>Dikarya</taxon>
        <taxon>Basidiomycota</taxon>
        <taxon>Ustilaginomycotina</taxon>
        <taxon>Exobasidiomycetes</taxon>
        <taxon>Entylomatales</taxon>
        <taxon>Entylomatales incertae sedis</taxon>
        <taxon>Tilletiopsis</taxon>
    </lineage>
</organism>
<evidence type="ECO:0000256" key="5">
    <source>
        <dbReference type="ARBA" id="ARBA00023002"/>
    </source>
</evidence>